<sequence length="67" mass="7629">MVGKLKHPVDVVLDQEYRQVCRDTLDDGADPLAFCCGEARERLVQQQHARRGRKRYPHIEKALAAIG</sequence>
<comment type="caution">
    <text evidence="1">The sequence shown here is derived from an EMBL/GenBank/DDBJ whole genome shotgun (WGS) entry which is preliminary data.</text>
</comment>
<name>A0A1J5PPX0_9ZZZZ</name>
<dbReference type="AlphaFoldDB" id="A0A1J5PPX0"/>
<dbReference type="EMBL" id="MLJW01003102">
    <property type="protein sequence ID" value="OIQ72856.1"/>
    <property type="molecule type" value="Genomic_DNA"/>
</dbReference>
<reference evidence="1" key="1">
    <citation type="submission" date="2016-10" db="EMBL/GenBank/DDBJ databases">
        <title>Sequence of Gallionella enrichment culture.</title>
        <authorList>
            <person name="Poehlein A."/>
            <person name="Muehling M."/>
            <person name="Daniel R."/>
        </authorList>
    </citation>
    <scope>NUCLEOTIDE SEQUENCE</scope>
</reference>
<gene>
    <name evidence="1" type="ORF">GALL_455120</name>
</gene>
<evidence type="ECO:0000313" key="1">
    <source>
        <dbReference type="EMBL" id="OIQ72856.1"/>
    </source>
</evidence>
<protein>
    <submittedName>
        <fullName evidence="1">Uncharacterized protein</fullName>
    </submittedName>
</protein>
<proteinExistence type="predicted"/>
<accession>A0A1J5PPX0</accession>
<organism evidence="1">
    <name type="scientific">mine drainage metagenome</name>
    <dbReference type="NCBI Taxonomy" id="410659"/>
    <lineage>
        <taxon>unclassified sequences</taxon>
        <taxon>metagenomes</taxon>
        <taxon>ecological metagenomes</taxon>
    </lineage>
</organism>